<dbReference type="Gene3D" id="3.40.50.150">
    <property type="entry name" value="Vaccinia Virus protein VP39"/>
    <property type="match status" value="1"/>
</dbReference>
<evidence type="ECO:0000256" key="2">
    <source>
        <dbReference type="ARBA" id="ARBA00022679"/>
    </source>
</evidence>
<organism evidence="4 5">
    <name type="scientific">Streptomyces spectabilis</name>
    <dbReference type="NCBI Taxonomy" id="68270"/>
    <lineage>
        <taxon>Bacteria</taxon>
        <taxon>Bacillati</taxon>
        <taxon>Actinomycetota</taxon>
        <taxon>Actinomycetes</taxon>
        <taxon>Kitasatosporales</taxon>
        <taxon>Streptomycetaceae</taxon>
        <taxon>Streptomyces</taxon>
    </lineage>
</organism>
<dbReference type="EMBL" id="CP040916">
    <property type="protein sequence ID" value="QDQ14897.1"/>
    <property type="molecule type" value="Genomic_DNA"/>
</dbReference>
<dbReference type="InterPro" id="IPR029063">
    <property type="entry name" value="SAM-dependent_MTases_sf"/>
</dbReference>
<gene>
    <name evidence="4" type="ORF">FH965_33705</name>
</gene>
<evidence type="ECO:0000313" key="5">
    <source>
        <dbReference type="Proteomes" id="UP000316806"/>
    </source>
</evidence>
<keyword evidence="2" id="KW-0808">Transferase</keyword>
<name>A0A516RGX2_STRST</name>
<dbReference type="GO" id="GO:0032259">
    <property type="term" value="P:methylation"/>
    <property type="evidence" value="ECO:0007669"/>
    <property type="project" value="UniProtKB-KW"/>
</dbReference>
<keyword evidence="1" id="KW-0489">Methyltransferase</keyword>
<proteinExistence type="predicted"/>
<sequence>MIGEFPGEKPAAVHAFNEHAREDERVELVMLAVADGLPLARRLP</sequence>
<evidence type="ECO:0000256" key="1">
    <source>
        <dbReference type="ARBA" id="ARBA00022603"/>
    </source>
</evidence>
<evidence type="ECO:0000256" key="3">
    <source>
        <dbReference type="ARBA" id="ARBA00022691"/>
    </source>
</evidence>
<evidence type="ECO:0000313" key="4">
    <source>
        <dbReference type="EMBL" id="QDQ14897.1"/>
    </source>
</evidence>
<dbReference type="Pfam" id="PF01596">
    <property type="entry name" value="Methyltransf_3"/>
    <property type="match status" value="1"/>
</dbReference>
<dbReference type="AlphaFoldDB" id="A0A516RGX2"/>
<dbReference type="Proteomes" id="UP000316806">
    <property type="component" value="Chromosome"/>
</dbReference>
<accession>A0A516RGX2</accession>
<dbReference type="InterPro" id="IPR002935">
    <property type="entry name" value="SAM_O-MeTrfase"/>
</dbReference>
<keyword evidence="3" id="KW-0949">S-adenosyl-L-methionine</keyword>
<dbReference type="GO" id="GO:0008171">
    <property type="term" value="F:O-methyltransferase activity"/>
    <property type="evidence" value="ECO:0007669"/>
    <property type="project" value="InterPro"/>
</dbReference>
<reference evidence="4 5" key="1">
    <citation type="journal article" date="2019" name="J. Ind. Microbiol. Biotechnol.">
        <title>The complete genomic sequence of Streptomyces spectabilis NRRL-2792 and identification of secondary metabolite biosynthetic gene clusters.</title>
        <authorList>
            <person name="Sinha A."/>
            <person name="Phillips-Salemka S."/>
            <person name="Niraula T.A."/>
            <person name="Short K.A."/>
            <person name="Niraula N.P."/>
        </authorList>
    </citation>
    <scope>NUCLEOTIDE SEQUENCE [LARGE SCALE GENOMIC DNA]</scope>
    <source>
        <strain evidence="4 5">NRRL 2792</strain>
    </source>
</reference>
<protein>
    <submittedName>
        <fullName evidence="4">Uncharacterized protein</fullName>
    </submittedName>
</protein>